<name>A0A0F9B902_9ZZZZ</name>
<dbReference type="AlphaFoldDB" id="A0A0F9B902"/>
<dbReference type="EMBL" id="LAZR01042136">
    <property type="protein sequence ID" value="KKL10252.1"/>
    <property type="molecule type" value="Genomic_DNA"/>
</dbReference>
<accession>A0A0F9B902</accession>
<gene>
    <name evidence="1" type="ORF">LCGC14_2557710</name>
</gene>
<evidence type="ECO:0000313" key="1">
    <source>
        <dbReference type="EMBL" id="KKL10252.1"/>
    </source>
</evidence>
<proteinExistence type="predicted"/>
<reference evidence="1" key="1">
    <citation type="journal article" date="2015" name="Nature">
        <title>Complex archaea that bridge the gap between prokaryotes and eukaryotes.</title>
        <authorList>
            <person name="Spang A."/>
            <person name="Saw J.H."/>
            <person name="Jorgensen S.L."/>
            <person name="Zaremba-Niedzwiedzka K."/>
            <person name="Martijn J."/>
            <person name="Lind A.E."/>
            <person name="van Eijk R."/>
            <person name="Schleper C."/>
            <person name="Guy L."/>
            <person name="Ettema T.J."/>
        </authorList>
    </citation>
    <scope>NUCLEOTIDE SEQUENCE</scope>
</reference>
<comment type="caution">
    <text evidence="1">The sequence shown here is derived from an EMBL/GenBank/DDBJ whole genome shotgun (WGS) entry which is preliminary data.</text>
</comment>
<sequence length="36" mass="3997">MINGLLLDFLQNRLTEAILKSFEDSITSKDSIADIA</sequence>
<protein>
    <submittedName>
        <fullName evidence="1">Uncharacterized protein</fullName>
    </submittedName>
</protein>
<organism evidence="1">
    <name type="scientific">marine sediment metagenome</name>
    <dbReference type="NCBI Taxonomy" id="412755"/>
    <lineage>
        <taxon>unclassified sequences</taxon>
        <taxon>metagenomes</taxon>
        <taxon>ecological metagenomes</taxon>
    </lineage>
</organism>
<feature type="non-terminal residue" evidence="1">
    <location>
        <position position="36"/>
    </location>
</feature>